<dbReference type="InterPro" id="IPR002372">
    <property type="entry name" value="PQQ_rpt_dom"/>
</dbReference>
<organism evidence="6 7">
    <name type="scientific">Parasphingorhabdus flavimaris</name>
    <dbReference type="NCBI Taxonomy" id="266812"/>
    <lineage>
        <taxon>Bacteria</taxon>
        <taxon>Pseudomonadati</taxon>
        <taxon>Pseudomonadota</taxon>
        <taxon>Alphaproteobacteria</taxon>
        <taxon>Sphingomonadales</taxon>
        <taxon>Sphingomonadaceae</taxon>
        <taxon>Parasphingorhabdus</taxon>
    </lineage>
</organism>
<evidence type="ECO:0000259" key="5">
    <source>
        <dbReference type="Pfam" id="PF01011"/>
    </source>
</evidence>
<feature type="domain" description="Pyrrolo-quinoline quinone repeat" evidence="5">
    <location>
        <begin position="57"/>
        <end position="639"/>
    </location>
</feature>
<feature type="region of interest" description="Disordered" evidence="4">
    <location>
        <begin position="389"/>
        <end position="417"/>
    </location>
</feature>
<dbReference type="Gene3D" id="2.140.10.10">
    <property type="entry name" value="Quinoprotein alcohol dehydrogenase-like superfamily"/>
    <property type="match status" value="2"/>
</dbReference>
<evidence type="ECO:0000256" key="1">
    <source>
        <dbReference type="ARBA" id="ARBA00001931"/>
    </source>
</evidence>
<dbReference type="PANTHER" id="PTHR32303">
    <property type="entry name" value="QUINOPROTEIN ALCOHOL DEHYDROGENASE (CYTOCHROME C)"/>
    <property type="match status" value="1"/>
</dbReference>
<evidence type="ECO:0000256" key="2">
    <source>
        <dbReference type="ARBA" id="ARBA00008156"/>
    </source>
</evidence>
<evidence type="ECO:0000256" key="3">
    <source>
        <dbReference type="ARBA" id="ARBA00023002"/>
    </source>
</evidence>
<dbReference type="RefSeq" id="WP_176279334.1">
    <property type="nucleotide sequence ID" value="NZ_JABWMH010000002.1"/>
</dbReference>
<name>A0ABX2N2C5_9SPHN</name>
<sequence length="664" mass="70996">MNISPVRATLLMLGLFLAASFLGGSAIWSVLGIADDLTIDGRAQIVRPDSGGLGTDWQAYGGDSGGNRYVAARNIDKDNVARLEIAWVHQSGALNGLGKKALSRTALQSTPILVEGLLIYCTQFNQVIALDPGTGAEKWRFDPEVPTDSRPANQYTCRGVSYWQDSAAPPGAKCASRLFTATIDARMIALDARSGKLCEDFGEGGTKRIRPSISLRWPGEFQVTSAPAIVGDIVVTGTSIGDNLRTDAPRGTVFAFDARTGETKWIFDPLSGSPTIRAGHGNVWSSIAVDKERGLVILPTSSPSPDYYGGNRPGDNLYANSVVALDGENGTVAWHFQTVHHDVWDYDLPAQPGLYQVWRDGEAHDVVAQVTKTGLVFVLDRDTGKPFLPIEERPVPQGGVAGERLSPTQPFPVRTPPVVPDRLDLGDAFGVTLWDKLACKSKLEKLRGEGLFTPPTIAGTLSLPFTGGGANWGSAAYDPRRNLMVINMNNLASHMTMHRDTNEREQVDAISDDDEFAPMEGAPYAMTRATLLSPLGLPCSAPPWGVLAGVDLDSGRIVWRQTLGTTEDLAPGGLALKLGTPSFGGPMITAGGLIFIGAAMDDYLRAIDVDTGKELWKGRLPAGGQATPMSYVWKGRQYVVIAAGGHARIGSKLGDHILAFALPQ</sequence>
<keyword evidence="7" id="KW-1185">Reference proteome</keyword>
<comment type="cofactor">
    <cofactor evidence="1">
        <name>pyrroloquinoline quinone</name>
        <dbReference type="ChEBI" id="CHEBI:58442"/>
    </cofactor>
</comment>
<comment type="similarity">
    <text evidence="2">Belongs to the bacterial PQQ dehydrogenase family.</text>
</comment>
<dbReference type="EMBL" id="JABWMH010000002">
    <property type="protein sequence ID" value="NVD27856.1"/>
    <property type="molecule type" value="Genomic_DNA"/>
</dbReference>
<evidence type="ECO:0000313" key="7">
    <source>
        <dbReference type="Proteomes" id="UP000652427"/>
    </source>
</evidence>
<dbReference type="InterPro" id="IPR018391">
    <property type="entry name" value="PQQ_b-propeller_rpt"/>
</dbReference>
<protein>
    <submittedName>
        <fullName evidence="6">Pyrroloquinoline quinone-dependent dehydrogenase</fullName>
    </submittedName>
</protein>
<proteinExistence type="inferred from homology"/>
<dbReference type="PANTHER" id="PTHR32303:SF4">
    <property type="entry name" value="QUINOPROTEIN GLUCOSE DEHYDROGENASE"/>
    <property type="match status" value="1"/>
</dbReference>
<evidence type="ECO:0000313" key="6">
    <source>
        <dbReference type="EMBL" id="NVD27856.1"/>
    </source>
</evidence>
<comment type="caution">
    <text evidence="6">The sequence shown here is derived from an EMBL/GenBank/DDBJ whole genome shotgun (WGS) entry which is preliminary data.</text>
</comment>
<dbReference type="SUPFAM" id="SSF50998">
    <property type="entry name" value="Quinoprotein alcohol dehydrogenase-like"/>
    <property type="match status" value="1"/>
</dbReference>
<gene>
    <name evidence="6" type="ORF">HUO14_08070</name>
</gene>
<accession>A0ABX2N2C5</accession>
<dbReference type="CDD" id="cd10280">
    <property type="entry name" value="PQQ_mGDH"/>
    <property type="match status" value="1"/>
</dbReference>
<dbReference type="Proteomes" id="UP000652427">
    <property type="component" value="Unassembled WGS sequence"/>
</dbReference>
<keyword evidence="3" id="KW-0560">Oxidoreductase</keyword>
<dbReference type="InterPro" id="IPR011047">
    <property type="entry name" value="Quinoprotein_ADH-like_sf"/>
</dbReference>
<evidence type="ECO:0000256" key="4">
    <source>
        <dbReference type="SAM" id="MobiDB-lite"/>
    </source>
</evidence>
<reference evidence="6 7" key="1">
    <citation type="submission" date="2020-06" db="EMBL/GenBank/DDBJ databases">
        <authorList>
            <person name="Kim S.-J."/>
            <person name="Park S.-J."/>
        </authorList>
    </citation>
    <scope>NUCLEOTIDE SEQUENCE [LARGE SCALE GENOMIC DNA]</scope>
    <source>
        <strain evidence="6 7">SW-151</strain>
    </source>
</reference>
<dbReference type="SMART" id="SM00564">
    <property type="entry name" value="PQQ"/>
    <property type="match status" value="5"/>
</dbReference>
<dbReference type="Pfam" id="PF01011">
    <property type="entry name" value="PQQ"/>
    <property type="match status" value="1"/>
</dbReference>
<dbReference type="InterPro" id="IPR017511">
    <property type="entry name" value="PQQ_mDH"/>
</dbReference>